<name>A0A0B7BXC6_9EUPU</name>
<accession>A0A0B7BXC6</accession>
<dbReference type="AlphaFoldDB" id="A0A0B7BXC6"/>
<protein>
    <submittedName>
        <fullName evidence="1">Uncharacterized protein</fullName>
    </submittedName>
</protein>
<reference evidence="1" key="1">
    <citation type="submission" date="2014-12" db="EMBL/GenBank/DDBJ databases">
        <title>Insight into the proteome of Arion vulgaris.</title>
        <authorList>
            <person name="Aradska J."/>
            <person name="Bulat T."/>
            <person name="Smidak R."/>
            <person name="Sarate P."/>
            <person name="Gangsoo J."/>
            <person name="Sialana F."/>
            <person name="Bilban M."/>
            <person name="Lubec G."/>
        </authorList>
    </citation>
    <scope>NUCLEOTIDE SEQUENCE</scope>
    <source>
        <tissue evidence="1">Skin</tissue>
    </source>
</reference>
<dbReference type="EMBL" id="HACG01050707">
    <property type="protein sequence ID" value="CEK97572.1"/>
    <property type="molecule type" value="Transcribed_RNA"/>
</dbReference>
<sequence length="113" mass="12703">EASSLQEALKNVPSLYLLMKLANQVPELLETLVYTSVFYPDKVTFRAASLVSFEIFCNTDIYAILSIPPDLNFDLQSWISMLCSLNFVDIEIQLADYKSLKDIENIVNGSSNS</sequence>
<organism evidence="1">
    <name type="scientific">Arion vulgaris</name>
    <dbReference type="NCBI Taxonomy" id="1028688"/>
    <lineage>
        <taxon>Eukaryota</taxon>
        <taxon>Metazoa</taxon>
        <taxon>Spiralia</taxon>
        <taxon>Lophotrochozoa</taxon>
        <taxon>Mollusca</taxon>
        <taxon>Gastropoda</taxon>
        <taxon>Heterobranchia</taxon>
        <taxon>Euthyneura</taxon>
        <taxon>Panpulmonata</taxon>
        <taxon>Eupulmonata</taxon>
        <taxon>Stylommatophora</taxon>
        <taxon>Helicina</taxon>
        <taxon>Arionoidea</taxon>
        <taxon>Arionidae</taxon>
        <taxon>Arion</taxon>
    </lineage>
</organism>
<feature type="non-terminal residue" evidence="1">
    <location>
        <position position="1"/>
    </location>
</feature>
<gene>
    <name evidence="1" type="primary">ORF216232</name>
</gene>
<evidence type="ECO:0000313" key="1">
    <source>
        <dbReference type="EMBL" id="CEK97572.1"/>
    </source>
</evidence>
<proteinExistence type="predicted"/>
<feature type="non-terminal residue" evidence="1">
    <location>
        <position position="113"/>
    </location>
</feature>